<evidence type="ECO:0000256" key="3">
    <source>
        <dbReference type="ARBA" id="ARBA00022475"/>
    </source>
</evidence>
<feature type="transmembrane region" description="Helical" evidence="8">
    <location>
        <begin position="102"/>
        <end position="120"/>
    </location>
</feature>
<dbReference type="EMBL" id="JAODIM010000043">
    <property type="protein sequence ID" value="MCU5780382.1"/>
    <property type="molecule type" value="Genomic_DNA"/>
</dbReference>
<dbReference type="Proteomes" id="UP001064262">
    <property type="component" value="Unassembled WGS sequence"/>
</dbReference>
<keyword evidence="7 8" id="KW-0472">Membrane</keyword>
<feature type="transmembrane region" description="Helical" evidence="8">
    <location>
        <begin position="345"/>
        <end position="362"/>
    </location>
</feature>
<evidence type="ECO:0000313" key="10">
    <source>
        <dbReference type="EMBL" id="MCU5780382.1"/>
    </source>
</evidence>
<organism evidence="10 11">
    <name type="scientific">Winslowiella arboricola</name>
    <dbReference type="NCBI Taxonomy" id="2978220"/>
    <lineage>
        <taxon>Bacteria</taxon>
        <taxon>Pseudomonadati</taxon>
        <taxon>Pseudomonadota</taxon>
        <taxon>Gammaproteobacteria</taxon>
        <taxon>Enterobacterales</taxon>
        <taxon>Erwiniaceae</taxon>
        <taxon>Winslowiella</taxon>
    </lineage>
</organism>
<evidence type="ECO:0000256" key="1">
    <source>
        <dbReference type="ARBA" id="ARBA00004651"/>
    </source>
</evidence>
<feature type="transmembrane region" description="Helical" evidence="8">
    <location>
        <begin position="179"/>
        <end position="196"/>
    </location>
</feature>
<evidence type="ECO:0000256" key="5">
    <source>
        <dbReference type="ARBA" id="ARBA00022847"/>
    </source>
</evidence>
<evidence type="ECO:0000313" key="11">
    <source>
        <dbReference type="Proteomes" id="UP001064262"/>
    </source>
</evidence>
<name>A0A9J6PUP1_9GAMM</name>
<dbReference type="PROSITE" id="PS50850">
    <property type="entry name" value="MFS"/>
    <property type="match status" value="1"/>
</dbReference>
<keyword evidence="6 8" id="KW-1133">Transmembrane helix</keyword>
<protein>
    <submittedName>
        <fullName evidence="10">MFS transporter</fullName>
    </submittedName>
</protein>
<comment type="subcellular location">
    <subcellularLocation>
        <location evidence="1">Cell membrane</location>
        <topology evidence="1">Multi-pass membrane protein</topology>
    </subcellularLocation>
</comment>
<gene>
    <name evidence="10" type="ORF">N5923_23095</name>
</gene>
<dbReference type="InterPro" id="IPR036259">
    <property type="entry name" value="MFS_trans_sf"/>
</dbReference>
<dbReference type="RefSeq" id="WP_267144410.1">
    <property type="nucleotide sequence ID" value="NZ_JAODIL010000081.1"/>
</dbReference>
<feature type="transmembrane region" description="Helical" evidence="8">
    <location>
        <begin position="307"/>
        <end position="333"/>
    </location>
</feature>
<dbReference type="InterPro" id="IPR051084">
    <property type="entry name" value="H+-coupled_symporters"/>
</dbReference>
<keyword evidence="2" id="KW-0813">Transport</keyword>
<dbReference type="SUPFAM" id="SSF103473">
    <property type="entry name" value="MFS general substrate transporter"/>
    <property type="match status" value="1"/>
</dbReference>
<dbReference type="PANTHER" id="PTHR43528:SF1">
    <property type="entry name" value="ALPHA-KETOGLUTARATE PERMEASE"/>
    <property type="match status" value="1"/>
</dbReference>
<feature type="transmembrane region" description="Helical" evidence="8">
    <location>
        <begin position="141"/>
        <end position="167"/>
    </location>
</feature>
<dbReference type="GO" id="GO:0005886">
    <property type="term" value="C:plasma membrane"/>
    <property type="evidence" value="ECO:0007669"/>
    <property type="project" value="UniProtKB-SubCell"/>
</dbReference>
<evidence type="ECO:0000256" key="6">
    <source>
        <dbReference type="ARBA" id="ARBA00022989"/>
    </source>
</evidence>
<feature type="transmembrane region" description="Helical" evidence="8">
    <location>
        <begin position="281"/>
        <end position="301"/>
    </location>
</feature>
<evidence type="ECO:0000256" key="2">
    <source>
        <dbReference type="ARBA" id="ARBA00022448"/>
    </source>
</evidence>
<dbReference type="InterPro" id="IPR011701">
    <property type="entry name" value="MFS"/>
</dbReference>
<dbReference type="InterPro" id="IPR020846">
    <property type="entry name" value="MFS_dom"/>
</dbReference>
<feature type="domain" description="Major facilitator superfamily (MFS) profile" evidence="9">
    <location>
        <begin position="5"/>
        <end position="391"/>
    </location>
</feature>
<feature type="transmembrane region" description="Helical" evidence="8">
    <location>
        <begin position="44"/>
        <end position="64"/>
    </location>
</feature>
<keyword evidence="3" id="KW-1003">Cell membrane</keyword>
<sequence>MKWRQRIGVVAGNALEFYDIAVYAAISGWLSLLFEQQGVQHGTAIVWGIFALRFLIRPLGGIVIARYAEKHGRKAALIFTSTLTGVATFTMAFLPVEFLGRAVIFAFLLLQMLQAFSFGGEYPTVINYLLRDAKSDHFGRISALIVGSSLVGVIASVSIVLMLSAILSDEQMLDYGWRIPLMIGGLNIVISFWFRARLPFQNPEARAEQKNRLLNKHTLLIFLIAIPGAVVFYMQNMASTLIGNALLIGEMKAYYPIFNSLLLMMMVITVGIWVDKFSTPLKNFTLGALLLLLLATPLYWLMDSQSLLVMVLAALSLSFIAALILANLAAVLWQQAGDRDLALGFGYNLALSIFGGLTPVIINAIIPYGFLFAGLYVAASVFPLFLMNKYCAVSAKTGRILSPDK</sequence>
<feature type="transmembrane region" description="Helical" evidence="8">
    <location>
        <begin position="254"/>
        <end position="274"/>
    </location>
</feature>
<evidence type="ECO:0000256" key="7">
    <source>
        <dbReference type="ARBA" id="ARBA00023136"/>
    </source>
</evidence>
<evidence type="ECO:0000256" key="8">
    <source>
        <dbReference type="SAM" id="Phobius"/>
    </source>
</evidence>
<proteinExistence type="predicted"/>
<dbReference type="PANTHER" id="PTHR43528">
    <property type="entry name" value="ALPHA-KETOGLUTARATE PERMEASE"/>
    <property type="match status" value="1"/>
</dbReference>
<evidence type="ECO:0000259" key="9">
    <source>
        <dbReference type="PROSITE" id="PS50850"/>
    </source>
</evidence>
<feature type="transmembrane region" description="Helical" evidence="8">
    <location>
        <begin position="368"/>
        <end position="386"/>
    </location>
</feature>
<feature type="transmembrane region" description="Helical" evidence="8">
    <location>
        <begin position="76"/>
        <end position="96"/>
    </location>
</feature>
<keyword evidence="4 8" id="KW-0812">Transmembrane</keyword>
<keyword evidence="5" id="KW-0769">Symport</keyword>
<comment type="caution">
    <text evidence="10">The sequence shown here is derived from an EMBL/GenBank/DDBJ whole genome shotgun (WGS) entry which is preliminary data.</text>
</comment>
<evidence type="ECO:0000256" key="4">
    <source>
        <dbReference type="ARBA" id="ARBA00022692"/>
    </source>
</evidence>
<dbReference type="GO" id="GO:0015293">
    <property type="term" value="F:symporter activity"/>
    <property type="evidence" value="ECO:0007669"/>
    <property type="project" value="UniProtKB-KW"/>
</dbReference>
<accession>A0A9J6PUP1</accession>
<keyword evidence="11" id="KW-1185">Reference proteome</keyword>
<dbReference type="Gene3D" id="1.20.1250.20">
    <property type="entry name" value="MFS general substrate transporter like domains"/>
    <property type="match status" value="1"/>
</dbReference>
<reference evidence="10" key="1">
    <citation type="submission" date="2022-09" db="EMBL/GenBank/DDBJ databases">
        <title>Winslowiella arboricola sp. nov., isolated from bleeding cankers on broadleaf hosts.</title>
        <authorList>
            <person name="Brady C."/>
            <person name="Kaur S."/>
            <person name="Crampton B."/>
            <person name="Maddock D."/>
            <person name="Arnold D."/>
            <person name="Denman S."/>
        </authorList>
    </citation>
    <scope>NUCLEOTIDE SEQUENCE</scope>
    <source>
        <strain evidence="10">BAC 15a-03b</strain>
    </source>
</reference>
<feature type="transmembrane region" description="Helical" evidence="8">
    <location>
        <begin position="217"/>
        <end position="234"/>
    </location>
</feature>
<feature type="transmembrane region" description="Helical" evidence="8">
    <location>
        <begin position="7"/>
        <end position="32"/>
    </location>
</feature>
<dbReference type="Pfam" id="PF07690">
    <property type="entry name" value="MFS_1"/>
    <property type="match status" value="1"/>
</dbReference>
<dbReference type="AlphaFoldDB" id="A0A9J6PUP1"/>